<dbReference type="InterPro" id="IPR013083">
    <property type="entry name" value="Znf_RING/FYVE/PHD"/>
</dbReference>
<dbReference type="EMBL" id="JAGMVJ010000006">
    <property type="protein sequence ID" value="KAH7089736.1"/>
    <property type="molecule type" value="Genomic_DNA"/>
</dbReference>
<dbReference type="Proteomes" id="UP000813461">
    <property type="component" value="Unassembled WGS sequence"/>
</dbReference>
<evidence type="ECO:0000313" key="9">
    <source>
        <dbReference type="Proteomes" id="UP000813461"/>
    </source>
</evidence>
<name>A0A8K0W0V4_9PLEO</name>
<dbReference type="CDD" id="cd21552">
    <property type="entry name" value="VEFS-box_ctSUZ12-like"/>
    <property type="match status" value="1"/>
</dbReference>
<sequence length="733" mass="83856">MIGRQDRYTGNILLYGYLSSKRAPVFLNRNLTRAFEVHRQLLQGNSVTKLRDKFDLRMIWEPPCRDSLDEMVELSNFNGSFFLDIHGIKSFDENRPARHEAEPTRKARLLLRSQGTVQATVFSPSSDLPCLSIPAQDATLTSSAKSARKAVSVETESIRIRLENLGSNPRSITTSDAYTISISINLETQNAAEDLYGYLGGREVSTQDLSTRLSTSWRNILVCPTGRTTLPLRDWKGQLAFGLEVTMYWASTGGETILTTHNRRLRATQQPLTYPTPPLDQDSRQTVLVIFAYSRERITRTELVCPHEGCQRRKYADINELRMHLDAWHDYFNYQATHRGRDRDGVDVWLFECEVADHKAEQRASARADEPYDIRNLAPQQPFDQVRYLNDGNDDFQKMSRLEKKHATSRNAVAAAPRIPTIPKRKPPEHVQDMPARERRRYVVPQAPGGVTFVRGCSRRPLRTGESISESDDEVDDRWIKSRRAAEYDKESEVPEPAKQLLKALDDHMWEEQLRSDVHLGDAILRFTKAHAIWLRQEDVFDAYRNKLDEVMSDDIISREVYLACLKLIEMQNPVFADNADELSQQLAELDVEFESHINRPEDSLTRGATAQNRAFRGSNKGKGKAKITETGNLTPVTAGSDGDAEMLETSPSINTRPHIGQEELPNEHTPYDLCLCGKDALASRTKFSWLACNNMDCIRRNYHVACIKDRWHIDQDPRILRRQHWTCNICKQ</sequence>
<dbReference type="AlphaFoldDB" id="A0A8K0W0V4"/>
<dbReference type="OrthoDB" id="166746at2759"/>
<protein>
    <recommendedName>
        <fullName evidence="7">Polycomb protein VEFS-Box domain-containing protein</fullName>
    </recommendedName>
</protein>
<keyword evidence="5" id="KW-0805">Transcription regulation</keyword>
<dbReference type="Gene3D" id="3.30.40.10">
    <property type="entry name" value="Zinc/RING finger domain, C3HC4 (zinc finger)"/>
    <property type="match status" value="1"/>
</dbReference>
<proteinExistence type="inferred from homology"/>
<evidence type="ECO:0000256" key="1">
    <source>
        <dbReference type="ARBA" id="ARBA00007416"/>
    </source>
</evidence>
<dbReference type="GO" id="GO:0008270">
    <property type="term" value="F:zinc ion binding"/>
    <property type="evidence" value="ECO:0007669"/>
    <property type="project" value="UniProtKB-KW"/>
</dbReference>
<evidence type="ECO:0000256" key="3">
    <source>
        <dbReference type="ARBA" id="ARBA00022771"/>
    </source>
</evidence>
<evidence type="ECO:0000259" key="7">
    <source>
        <dbReference type="Pfam" id="PF09733"/>
    </source>
</evidence>
<dbReference type="InterPro" id="IPR019135">
    <property type="entry name" value="Polycomb_protein_VEFS-Box"/>
</dbReference>
<evidence type="ECO:0000256" key="6">
    <source>
        <dbReference type="ARBA" id="ARBA00023163"/>
    </source>
</evidence>
<organism evidence="8 9">
    <name type="scientific">Paraphoma chrysanthemicola</name>
    <dbReference type="NCBI Taxonomy" id="798071"/>
    <lineage>
        <taxon>Eukaryota</taxon>
        <taxon>Fungi</taxon>
        <taxon>Dikarya</taxon>
        <taxon>Ascomycota</taxon>
        <taxon>Pezizomycotina</taxon>
        <taxon>Dothideomycetes</taxon>
        <taxon>Pleosporomycetidae</taxon>
        <taxon>Pleosporales</taxon>
        <taxon>Pleosporineae</taxon>
        <taxon>Phaeosphaeriaceae</taxon>
        <taxon>Paraphoma</taxon>
    </lineage>
</organism>
<evidence type="ECO:0000256" key="4">
    <source>
        <dbReference type="ARBA" id="ARBA00022833"/>
    </source>
</evidence>
<feature type="domain" description="Polycomb protein VEFS-Box" evidence="7">
    <location>
        <begin position="461"/>
        <end position="558"/>
    </location>
</feature>
<keyword evidence="6" id="KW-0804">Transcription</keyword>
<keyword evidence="4" id="KW-0862">Zinc</keyword>
<dbReference type="Pfam" id="PF09733">
    <property type="entry name" value="VEFS-Box"/>
    <property type="match status" value="1"/>
</dbReference>
<comment type="caution">
    <text evidence="8">The sequence shown here is derived from an EMBL/GenBank/DDBJ whole genome shotgun (WGS) entry which is preliminary data.</text>
</comment>
<gene>
    <name evidence="8" type="ORF">FB567DRAFT_308560</name>
</gene>
<comment type="similarity">
    <text evidence="1">Belongs to the VEFS (VRN2-EMF2-FIS2-SU(Z)12) family.</text>
</comment>
<reference evidence="8" key="1">
    <citation type="journal article" date="2021" name="Nat. Commun.">
        <title>Genetic determinants of endophytism in the Arabidopsis root mycobiome.</title>
        <authorList>
            <person name="Mesny F."/>
            <person name="Miyauchi S."/>
            <person name="Thiergart T."/>
            <person name="Pickel B."/>
            <person name="Atanasova L."/>
            <person name="Karlsson M."/>
            <person name="Huettel B."/>
            <person name="Barry K.W."/>
            <person name="Haridas S."/>
            <person name="Chen C."/>
            <person name="Bauer D."/>
            <person name="Andreopoulos W."/>
            <person name="Pangilinan J."/>
            <person name="LaButti K."/>
            <person name="Riley R."/>
            <person name="Lipzen A."/>
            <person name="Clum A."/>
            <person name="Drula E."/>
            <person name="Henrissat B."/>
            <person name="Kohler A."/>
            <person name="Grigoriev I.V."/>
            <person name="Martin F.M."/>
            <person name="Hacquard S."/>
        </authorList>
    </citation>
    <scope>NUCLEOTIDE SEQUENCE</scope>
    <source>
        <strain evidence="8">MPI-SDFR-AT-0120</strain>
    </source>
</reference>
<evidence type="ECO:0000313" key="8">
    <source>
        <dbReference type="EMBL" id="KAH7089736.1"/>
    </source>
</evidence>
<accession>A0A8K0W0V4</accession>
<evidence type="ECO:0000256" key="2">
    <source>
        <dbReference type="ARBA" id="ARBA00022723"/>
    </source>
</evidence>
<keyword evidence="3" id="KW-0863">Zinc-finger</keyword>
<keyword evidence="2" id="KW-0479">Metal-binding</keyword>
<keyword evidence="9" id="KW-1185">Reference proteome</keyword>
<evidence type="ECO:0000256" key="5">
    <source>
        <dbReference type="ARBA" id="ARBA00023015"/>
    </source>
</evidence>